<keyword evidence="3" id="KW-1185">Reference proteome</keyword>
<feature type="region of interest" description="Disordered" evidence="1">
    <location>
        <begin position="1"/>
        <end position="57"/>
    </location>
</feature>
<evidence type="ECO:0000313" key="2">
    <source>
        <dbReference type="EMBL" id="KAF7811173.1"/>
    </source>
</evidence>
<comment type="caution">
    <text evidence="2">The sequence shown here is derived from an EMBL/GenBank/DDBJ whole genome shotgun (WGS) entry which is preliminary data.</text>
</comment>
<name>A0A834W7F0_9FABA</name>
<organism evidence="2 3">
    <name type="scientific">Senna tora</name>
    <dbReference type="NCBI Taxonomy" id="362788"/>
    <lineage>
        <taxon>Eukaryota</taxon>
        <taxon>Viridiplantae</taxon>
        <taxon>Streptophyta</taxon>
        <taxon>Embryophyta</taxon>
        <taxon>Tracheophyta</taxon>
        <taxon>Spermatophyta</taxon>
        <taxon>Magnoliopsida</taxon>
        <taxon>eudicotyledons</taxon>
        <taxon>Gunneridae</taxon>
        <taxon>Pentapetalae</taxon>
        <taxon>rosids</taxon>
        <taxon>fabids</taxon>
        <taxon>Fabales</taxon>
        <taxon>Fabaceae</taxon>
        <taxon>Caesalpinioideae</taxon>
        <taxon>Cassia clade</taxon>
        <taxon>Senna</taxon>
    </lineage>
</organism>
<accession>A0A834W7F0</accession>
<sequence>MLHQTPVLSSSHRVDDMASEAAPSWADQWGAGGIGAMEDEGMRSQKGTTKNKGEKGNFGAKAKVGVMVGVQKMKSTTSWCVKWIKQQCKRKNNASN</sequence>
<feature type="compositionally biased region" description="Polar residues" evidence="1">
    <location>
        <begin position="1"/>
        <end position="11"/>
    </location>
</feature>
<evidence type="ECO:0000313" key="3">
    <source>
        <dbReference type="Proteomes" id="UP000634136"/>
    </source>
</evidence>
<protein>
    <submittedName>
        <fullName evidence="2">Uncharacterized protein</fullName>
    </submittedName>
</protein>
<gene>
    <name evidence="2" type="ORF">G2W53_032149</name>
</gene>
<reference evidence="2" key="1">
    <citation type="submission" date="2020-09" db="EMBL/GenBank/DDBJ databases">
        <title>Genome-Enabled Discovery of Anthraquinone Biosynthesis in Senna tora.</title>
        <authorList>
            <person name="Kang S.-H."/>
            <person name="Pandey R.P."/>
            <person name="Lee C.-M."/>
            <person name="Sim J.-S."/>
            <person name="Jeong J.-T."/>
            <person name="Choi B.-S."/>
            <person name="Jung M."/>
            <person name="Ginzburg D."/>
            <person name="Zhao K."/>
            <person name="Won S.Y."/>
            <person name="Oh T.-J."/>
            <person name="Yu Y."/>
            <person name="Kim N.-H."/>
            <person name="Lee O.R."/>
            <person name="Lee T.-H."/>
            <person name="Bashyal P."/>
            <person name="Kim T.-S."/>
            <person name="Lee W.-H."/>
            <person name="Kawkins C."/>
            <person name="Kim C.-K."/>
            <person name="Kim J.S."/>
            <person name="Ahn B.O."/>
            <person name="Rhee S.Y."/>
            <person name="Sohng J.K."/>
        </authorList>
    </citation>
    <scope>NUCLEOTIDE SEQUENCE</scope>
    <source>
        <tissue evidence="2">Leaf</tissue>
    </source>
</reference>
<dbReference type="PANTHER" id="PTHR33386">
    <property type="entry name" value="OS02G0740600 PROTEIN"/>
    <property type="match status" value="1"/>
</dbReference>
<dbReference type="EMBL" id="JAAIUW010000010">
    <property type="protein sequence ID" value="KAF7811173.1"/>
    <property type="molecule type" value="Genomic_DNA"/>
</dbReference>
<dbReference type="PANTHER" id="PTHR33386:SF26">
    <property type="entry name" value="ANKYRIN REPEAT PROTEIN"/>
    <property type="match status" value="1"/>
</dbReference>
<proteinExistence type="predicted"/>
<evidence type="ECO:0000256" key="1">
    <source>
        <dbReference type="SAM" id="MobiDB-lite"/>
    </source>
</evidence>
<dbReference type="Proteomes" id="UP000634136">
    <property type="component" value="Unassembled WGS sequence"/>
</dbReference>
<dbReference type="AlphaFoldDB" id="A0A834W7F0"/>